<comment type="caution">
    <text evidence="6">The sequence shown here is derived from an EMBL/GenBank/DDBJ whole genome shotgun (WGS) entry which is preliminary data.</text>
</comment>
<keyword evidence="3" id="KW-0238">DNA-binding</keyword>
<evidence type="ECO:0000256" key="4">
    <source>
        <dbReference type="ARBA" id="ARBA00023163"/>
    </source>
</evidence>
<evidence type="ECO:0000313" key="6">
    <source>
        <dbReference type="EMBL" id="KAF2734796.1"/>
    </source>
</evidence>
<evidence type="ECO:0000256" key="2">
    <source>
        <dbReference type="ARBA" id="ARBA00023015"/>
    </source>
</evidence>
<evidence type="ECO:0000256" key="3">
    <source>
        <dbReference type="ARBA" id="ARBA00023125"/>
    </source>
</evidence>
<proteinExistence type="predicted"/>
<dbReference type="PANTHER" id="PTHR31845">
    <property type="entry name" value="FINGER DOMAIN PROTEIN, PUTATIVE-RELATED"/>
    <property type="match status" value="1"/>
</dbReference>
<evidence type="ECO:0000256" key="1">
    <source>
        <dbReference type="ARBA" id="ARBA00004123"/>
    </source>
</evidence>
<accession>A0A9P4R1J3</accession>
<dbReference type="InterPro" id="IPR051089">
    <property type="entry name" value="prtT"/>
</dbReference>
<protein>
    <submittedName>
        <fullName evidence="6">Uncharacterized protein</fullName>
    </submittedName>
</protein>
<keyword evidence="2" id="KW-0805">Transcription regulation</keyword>
<keyword evidence="7" id="KW-1185">Reference proteome</keyword>
<dbReference type="Proteomes" id="UP000799444">
    <property type="component" value="Unassembled WGS sequence"/>
</dbReference>
<keyword evidence="4" id="KW-0804">Transcription</keyword>
<dbReference type="PANTHER" id="PTHR31845:SF10">
    <property type="entry name" value="ZN(II)2CYS6 TRANSCRIPTION FACTOR (EUROFUNG)"/>
    <property type="match status" value="1"/>
</dbReference>
<dbReference type="GO" id="GO:0000976">
    <property type="term" value="F:transcription cis-regulatory region binding"/>
    <property type="evidence" value="ECO:0007669"/>
    <property type="project" value="TreeGrafter"/>
</dbReference>
<comment type="subcellular location">
    <subcellularLocation>
        <location evidence="1">Nucleus</location>
    </subcellularLocation>
</comment>
<evidence type="ECO:0000313" key="7">
    <source>
        <dbReference type="Proteomes" id="UP000799444"/>
    </source>
</evidence>
<dbReference type="AlphaFoldDB" id="A0A9P4R1J3"/>
<keyword evidence="5" id="KW-0539">Nucleus</keyword>
<reference evidence="6" key="1">
    <citation type="journal article" date="2020" name="Stud. Mycol.">
        <title>101 Dothideomycetes genomes: a test case for predicting lifestyles and emergence of pathogens.</title>
        <authorList>
            <person name="Haridas S."/>
            <person name="Albert R."/>
            <person name="Binder M."/>
            <person name="Bloem J."/>
            <person name="Labutti K."/>
            <person name="Salamov A."/>
            <person name="Andreopoulos B."/>
            <person name="Baker S."/>
            <person name="Barry K."/>
            <person name="Bills G."/>
            <person name="Bluhm B."/>
            <person name="Cannon C."/>
            <person name="Castanera R."/>
            <person name="Culley D."/>
            <person name="Daum C."/>
            <person name="Ezra D."/>
            <person name="Gonzalez J."/>
            <person name="Henrissat B."/>
            <person name="Kuo A."/>
            <person name="Liang C."/>
            <person name="Lipzen A."/>
            <person name="Lutzoni F."/>
            <person name="Magnuson J."/>
            <person name="Mondo S."/>
            <person name="Nolan M."/>
            <person name="Ohm R."/>
            <person name="Pangilinan J."/>
            <person name="Park H.-J."/>
            <person name="Ramirez L."/>
            <person name="Alfaro M."/>
            <person name="Sun H."/>
            <person name="Tritt A."/>
            <person name="Yoshinaga Y."/>
            <person name="Zwiers L.-H."/>
            <person name="Turgeon B."/>
            <person name="Goodwin S."/>
            <person name="Spatafora J."/>
            <person name="Crous P."/>
            <person name="Grigoriev I."/>
        </authorList>
    </citation>
    <scope>NUCLEOTIDE SEQUENCE</scope>
    <source>
        <strain evidence="6">CBS 125425</strain>
    </source>
</reference>
<dbReference type="EMBL" id="ML996143">
    <property type="protein sequence ID" value="KAF2734796.1"/>
    <property type="molecule type" value="Genomic_DNA"/>
</dbReference>
<sequence length="455" mass="51210">MAHYFPFVLISAGYGPGIDVLREKPFLSLVIAMLGCVQDRIRQRELVLSCRKYITMRVVEASEKGLDLLQGILVLVHWYLLQFELPNQRGVLMHLAMGLVVDMSLNKSPFTRNRVMKVSEAANGYELKIEGVVEHTLEERRAYLGCVYLSSVLSKSVLNTDAVHFSDYTAQCCQVLEGSNLASDRYLLHLMDLQRIVERFETARSLVTKSQALTAQRYKSCHKDNGPDYSTLGISHGKQWNNVLTAAWDSIRTEDRTELLLVQYCYARACIFEAGLDDSQFLTVQDRFETLNECVARIRDFHDAFFSVASNPDVLFDVPSHVFGQSNHIMSVAGQICSIQCEEWSGKRAGQDMGLVELMDSTLLALDSIFRSHADMGMQPPPYFNRLAPMARAVQNWYMTRFGNSRDGGEATVAVAQDVPVEFDFLEGFFDFDDSLWLQGALDSEGALLPSGTRV</sequence>
<evidence type="ECO:0000256" key="5">
    <source>
        <dbReference type="ARBA" id="ARBA00023242"/>
    </source>
</evidence>
<dbReference type="GO" id="GO:0000981">
    <property type="term" value="F:DNA-binding transcription factor activity, RNA polymerase II-specific"/>
    <property type="evidence" value="ECO:0007669"/>
    <property type="project" value="TreeGrafter"/>
</dbReference>
<gene>
    <name evidence="6" type="ORF">EJ04DRAFT_576635</name>
</gene>
<organism evidence="6 7">
    <name type="scientific">Polyplosphaeria fusca</name>
    <dbReference type="NCBI Taxonomy" id="682080"/>
    <lineage>
        <taxon>Eukaryota</taxon>
        <taxon>Fungi</taxon>
        <taxon>Dikarya</taxon>
        <taxon>Ascomycota</taxon>
        <taxon>Pezizomycotina</taxon>
        <taxon>Dothideomycetes</taxon>
        <taxon>Pleosporomycetidae</taxon>
        <taxon>Pleosporales</taxon>
        <taxon>Tetraplosphaeriaceae</taxon>
        <taxon>Polyplosphaeria</taxon>
    </lineage>
</organism>
<dbReference type="OrthoDB" id="5226580at2759"/>
<name>A0A9P4R1J3_9PLEO</name>
<dbReference type="GO" id="GO:0005634">
    <property type="term" value="C:nucleus"/>
    <property type="evidence" value="ECO:0007669"/>
    <property type="project" value="UniProtKB-SubCell"/>
</dbReference>